<dbReference type="SUPFAM" id="SSF52833">
    <property type="entry name" value="Thioredoxin-like"/>
    <property type="match status" value="1"/>
</dbReference>
<name>A0ABP1F2S7_9FLAO</name>
<sequence>MQKMTKFGEIISINKPVLIDFYTDWEEFEPSLDTLRDVAAALGDKAKVIKIDIKKNEILAEALRVKGNPTFMIYKNGEMMWRQTGEQDANTLIGLVQQYV</sequence>
<feature type="domain" description="Thioredoxin" evidence="1">
    <location>
        <begin position="1"/>
        <end position="100"/>
    </location>
</feature>
<keyword evidence="3" id="KW-1185">Reference proteome</keyword>
<accession>A0ABP1F2S7</accession>
<evidence type="ECO:0000313" key="2">
    <source>
        <dbReference type="EMBL" id="CAL2102575.1"/>
    </source>
</evidence>
<proteinExistence type="predicted"/>
<dbReference type="Gene3D" id="3.40.30.10">
    <property type="entry name" value="Glutaredoxin"/>
    <property type="match status" value="1"/>
</dbReference>
<gene>
    <name evidence="2" type="ORF">T190423A01A_20326</name>
</gene>
<dbReference type="PANTHER" id="PTHR45663:SF11">
    <property type="entry name" value="GEO12009P1"/>
    <property type="match status" value="1"/>
</dbReference>
<dbReference type="EMBL" id="CAXJIO010000011">
    <property type="protein sequence ID" value="CAL2102575.1"/>
    <property type="molecule type" value="Genomic_DNA"/>
</dbReference>
<protein>
    <submittedName>
        <fullName evidence="2">Thioredoxin 1</fullName>
    </submittedName>
</protein>
<evidence type="ECO:0000259" key="1">
    <source>
        <dbReference type="PROSITE" id="PS51352"/>
    </source>
</evidence>
<dbReference type="PROSITE" id="PS51352">
    <property type="entry name" value="THIOREDOXIN_2"/>
    <property type="match status" value="1"/>
</dbReference>
<dbReference type="Proteomes" id="UP001497527">
    <property type="component" value="Unassembled WGS sequence"/>
</dbReference>
<comment type="caution">
    <text evidence="2">The sequence shown here is derived from an EMBL/GenBank/DDBJ whole genome shotgun (WGS) entry which is preliminary data.</text>
</comment>
<dbReference type="InterPro" id="IPR013766">
    <property type="entry name" value="Thioredoxin_domain"/>
</dbReference>
<dbReference type="CDD" id="cd02947">
    <property type="entry name" value="TRX_family"/>
    <property type="match status" value="1"/>
</dbReference>
<dbReference type="PANTHER" id="PTHR45663">
    <property type="entry name" value="GEO12009P1"/>
    <property type="match status" value="1"/>
</dbReference>
<evidence type="ECO:0000313" key="3">
    <source>
        <dbReference type="Proteomes" id="UP001497527"/>
    </source>
</evidence>
<dbReference type="InterPro" id="IPR036249">
    <property type="entry name" value="Thioredoxin-like_sf"/>
</dbReference>
<organism evidence="2 3">
    <name type="scientific">Tenacibaculum polynesiense</name>
    <dbReference type="NCBI Taxonomy" id="3137857"/>
    <lineage>
        <taxon>Bacteria</taxon>
        <taxon>Pseudomonadati</taxon>
        <taxon>Bacteroidota</taxon>
        <taxon>Flavobacteriia</taxon>
        <taxon>Flavobacteriales</taxon>
        <taxon>Flavobacteriaceae</taxon>
        <taxon>Tenacibaculum</taxon>
    </lineage>
</organism>
<reference evidence="2 3" key="1">
    <citation type="submission" date="2024-05" db="EMBL/GenBank/DDBJ databases">
        <authorList>
            <person name="Duchaud E."/>
        </authorList>
    </citation>
    <scope>NUCLEOTIDE SEQUENCE [LARGE SCALE GENOMIC DNA]</scope>
    <source>
        <strain evidence="2">Ena-SAMPLE-TAB-13-05-2024-13:56:06:370-140308</strain>
    </source>
</reference>
<dbReference type="Pfam" id="PF00085">
    <property type="entry name" value="Thioredoxin"/>
    <property type="match status" value="1"/>
</dbReference>